<reference evidence="1 2" key="1">
    <citation type="journal article" date="2007" name="Nature">
        <title>Evolution of genes and genomes on the Drosophila phylogeny.</title>
        <authorList>
            <consortium name="Drosophila 12 Genomes Consortium"/>
            <person name="Clark A.G."/>
            <person name="Eisen M.B."/>
            <person name="Smith D.R."/>
            <person name="Bergman C.M."/>
            <person name="Oliver B."/>
            <person name="Markow T.A."/>
            <person name="Kaufman T.C."/>
            <person name="Kellis M."/>
            <person name="Gelbart W."/>
            <person name="Iyer V.N."/>
            <person name="Pollard D.A."/>
            <person name="Sackton T.B."/>
            <person name="Larracuente A.M."/>
            <person name="Singh N.D."/>
            <person name="Abad J.P."/>
            <person name="Abt D.N."/>
            <person name="Adryan B."/>
            <person name="Aguade M."/>
            <person name="Akashi H."/>
            <person name="Anderson W.W."/>
            <person name="Aquadro C.F."/>
            <person name="Ardell D.H."/>
            <person name="Arguello R."/>
            <person name="Artieri C.G."/>
            <person name="Barbash D.A."/>
            <person name="Barker D."/>
            <person name="Barsanti P."/>
            <person name="Batterham P."/>
            <person name="Batzoglou S."/>
            <person name="Begun D."/>
            <person name="Bhutkar A."/>
            <person name="Blanco E."/>
            <person name="Bosak S.A."/>
            <person name="Bradley R.K."/>
            <person name="Brand A.D."/>
            <person name="Brent M.R."/>
            <person name="Brooks A.N."/>
            <person name="Brown R.H."/>
            <person name="Butlin R.K."/>
            <person name="Caggese C."/>
            <person name="Calvi B.R."/>
            <person name="Bernardo de Carvalho A."/>
            <person name="Caspi A."/>
            <person name="Castrezana S."/>
            <person name="Celniker S.E."/>
            <person name="Chang J.L."/>
            <person name="Chapple C."/>
            <person name="Chatterji S."/>
            <person name="Chinwalla A."/>
            <person name="Civetta A."/>
            <person name="Clifton S.W."/>
            <person name="Comeron J.M."/>
            <person name="Costello J.C."/>
            <person name="Coyne J.A."/>
            <person name="Daub J."/>
            <person name="David R.G."/>
            <person name="Delcher A.L."/>
            <person name="Delehaunty K."/>
            <person name="Do C.B."/>
            <person name="Ebling H."/>
            <person name="Edwards K."/>
            <person name="Eickbush T."/>
            <person name="Evans J.D."/>
            <person name="Filipski A."/>
            <person name="Findeiss S."/>
            <person name="Freyhult E."/>
            <person name="Fulton L."/>
            <person name="Fulton R."/>
            <person name="Garcia A.C."/>
            <person name="Gardiner A."/>
            <person name="Garfield D.A."/>
            <person name="Garvin B.E."/>
            <person name="Gibson G."/>
            <person name="Gilbert D."/>
            <person name="Gnerre S."/>
            <person name="Godfrey J."/>
            <person name="Good R."/>
            <person name="Gotea V."/>
            <person name="Gravely B."/>
            <person name="Greenberg A.J."/>
            <person name="Griffiths-Jones S."/>
            <person name="Gross S."/>
            <person name="Guigo R."/>
            <person name="Gustafson E.A."/>
            <person name="Haerty W."/>
            <person name="Hahn M.W."/>
            <person name="Halligan D.L."/>
            <person name="Halpern A.L."/>
            <person name="Halter G.M."/>
            <person name="Han M.V."/>
            <person name="Heger A."/>
            <person name="Hillier L."/>
            <person name="Hinrichs A.S."/>
            <person name="Holmes I."/>
            <person name="Hoskins R.A."/>
            <person name="Hubisz M.J."/>
            <person name="Hultmark D."/>
            <person name="Huntley M.A."/>
            <person name="Jaffe D.B."/>
            <person name="Jagadeeshan S."/>
            <person name="Jeck W.R."/>
            <person name="Johnson J."/>
            <person name="Jones C.D."/>
            <person name="Jordan W.C."/>
            <person name="Karpen G.H."/>
            <person name="Kataoka E."/>
            <person name="Keightley P.D."/>
            <person name="Kheradpour P."/>
            <person name="Kirkness E.F."/>
            <person name="Koerich L.B."/>
            <person name="Kristiansen K."/>
            <person name="Kudrna D."/>
            <person name="Kulathinal R.J."/>
            <person name="Kumar S."/>
            <person name="Kwok R."/>
            <person name="Lander E."/>
            <person name="Langley C.H."/>
            <person name="Lapoint R."/>
            <person name="Lazzaro B.P."/>
            <person name="Lee S.J."/>
            <person name="Levesque L."/>
            <person name="Li R."/>
            <person name="Lin C.F."/>
            <person name="Lin M.F."/>
            <person name="Lindblad-Toh K."/>
            <person name="Llopart A."/>
            <person name="Long M."/>
            <person name="Low L."/>
            <person name="Lozovsky E."/>
            <person name="Lu J."/>
            <person name="Luo M."/>
            <person name="Machado C.A."/>
            <person name="Makalowski W."/>
            <person name="Marzo M."/>
            <person name="Matsuda M."/>
            <person name="Matzkin L."/>
            <person name="McAllister B."/>
            <person name="McBride C.S."/>
            <person name="McKernan B."/>
            <person name="McKernan K."/>
            <person name="Mendez-Lago M."/>
            <person name="Minx P."/>
            <person name="Mollenhauer M.U."/>
            <person name="Montooth K."/>
            <person name="Mount S.M."/>
            <person name="Mu X."/>
            <person name="Myers E."/>
            <person name="Negre B."/>
            <person name="Newfeld S."/>
            <person name="Nielsen R."/>
            <person name="Noor M.A."/>
            <person name="O'Grady P."/>
            <person name="Pachter L."/>
            <person name="Papaceit M."/>
            <person name="Parisi M.J."/>
            <person name="Parisi M."/>
            <person name="Parts L."/>
            <person name="Pedersen J.S."/>
            <person name="Pesole G."/>
            <person name="Phillippy A.M."/>
            <person name="Ponting C.P."/>
            <person name="Pop M."/>
            <person name="Porcelli D."/>
            <person name="Powell J.R."/>
            <person name="Prohaska S."/>
            <person name="Pruitt K."/>
            <person name="Puig M."/>
            <person name="Quesneville H."/>
            <person name="Ram K.R."/>
            <person name="Rand D."/>
            <person name="Rasmussen M.D."/>
            <person name="Reed L.K."/>
            <person name="Reenan R."/>
            <person name="Reily A."/>
            <person name="Remington K.A."/>
            <person name="Rieger T.T."/>
            <person name="Ritchie M.G."/>
            <person name="Robin C."/>
            <person name="Rogers Y.H."/>
            <person name="Rohde C."/>
            <person name="Rozas J."/>
            <person name="Rubenfield M.J."/>
            <person name="Ruiz A."/>
            <person name="Russo S."/>
            <person name="Salzberg S.L."/>
            <person name="Sanchez-Gracia A."/>
            <person name="Saranga D.J."/>
            <person name="Sato H."/>
            <person name="Schaeffer S.W."/>
            <person name="Schatz M.C."/>
            <person name="Schlenke T."/>
            <person name="Schwartz R."/>
            <person name="Segarra C."/>
            <person name="Singh R.S."/>
            <person name="Sirot L."/>
            <person name="Sirota M."/>
            <person name="Sisneros N.B."/>
            <person name="Smith C.D."/>
            <person name="Smith T.F."/>
            <person name="Spieth J."/>
            <person name="Stage D.E."/>
            <person name="Stark A."/>
            <person name="Stephan W."/>
            <person name="Strausberg R.L."/>
            <person name="Strempel S."/>
            <person name="Sturgill D."/>
            <person name="Sutton G."/>
            <person name="Sutton G.G."/>
            <person name="Tao W."/>
            <person name="Teichmann S."/>
            <person name="Tobari Y.N."/>
            <person name="Tomimura Y."/>
            <person name="Tsolas J.M."/>
            <person name="Valente V.L."/>
            <person name="Venter E."/>
            <person name="Venter J.C."/>
            <person name="Vicario S."/>
            <person name="Vieira F.G."/>
            <person name="Vilella A.J."/>
            <person name="Villasante A."/>
            <person name="Walenz B."/>
            <person name="Wang J."/>
            <person name="Wasserman M."/>
            <person name="Watts T."/>
            <person name="Wilson D."/>
            <person name="Wilson R.K."/>
            <person name="Wing R.A."/>
            <person name="Wolfner M.F."/>
            <person name="Wong A."/>
            <person name="Wong G.K."/>
            <person name="Wu C.I."/>
            <person name="Wu G."/>
            <person name="Yamamoto D."/>
            <person name="Yang H.P."/>
            <person name="Yang S.P."/>
            <person name="Yorke J.A."/>
            <person name="Yoshida K."/>
            <person name="Zdobnov E."/>
            <person name="Zhang P."/>
            <person name="Zhang Y."/>
            <person name="Zimin A.V."/>
            <person name="Baldwin J."/>
            <person name="Abdouelleil A."/>
            <person name="Abdulkadir J."/>
            <person name="Abebe A."/>
            <person name="Abera B."/>
            <person name="Abreu J."/>
            <person name="Acer S.C."/>
            <person name="Aftuck L."/>
            <person name="Alexander A."/>
            <person name="An P."/>
            <person name="Anderson E."/>
            <person name="Anderson S."/>
            <person name="Arachi H."/>
            <person name="Azer M."/>
            <person name="Bachantsang P."/>
            <person name="Barry A."/>
            <person name="Bayul T."/>
            <person name="Berlin A."/>
            <person name="Bessette D."/>
            <person name="Bloom T."/>
            <person name="Blye J."/>
            <person name="Boguslavskiy L."/>
            <person name="Bonnet C."/>
            <person name="Boukhgalter B."/>
            <person name="Bourzgui I."/>
            <person name="Brown A."/>
            <person name="Cahill P."/>
            <person name="Channer S."/>
            <person name="Cheshatsang Y."/>
            <person name="Chuda L."/>
            <person name="Citroen M."/>
            <person name="Collymore A."/>
            <person name="Cooke P."/>
            <person name="Costello M."/>
            <person name="D'Aco K."/>
            <person name="Daza R."/>
            <person name="De Haan G."/>
            <person name="DeGray S."/>
            <person name="DeMaso C."/>
            <person name="Dhargay N."/>
            <person name="Dooley K."/>
            <person name="Dooley E."/>
            <person name="Doricent M."/>
            <person name="Dorje P."/>
            <person name="Dorjee K."/>
            <person name="Dupes A."/>
            <person name="Elong R."/>
            <person name="Falk J."/>
            <person name="Farina A."/>
            <person name="Faro S."/>
            <person name="Ferguson D."/>
            <person name="Fisher S."/>
            <person name="Foley C.D."/>
            <person name="Franke A."/>
            <person name="Friedrich D."/>
            <person name="Gadbois L."/>
            <person name="Gearin G."/>
            <person name="Gearin C.R."/>
            <person name="Giannoukos G."/>
            <person name="Goode T."/>
            <person name="Graham J."/>
            <person name="Grandbois E."/>
            <person name="Grewal S."/>
            <person name="Gyaltsen K."/>
            <person name="Hafez N."/>
            <person name="Hagos B."/>
            <person name="Hall J."/>
            <person name="Henson C."/>
            <person name="Hollinger A."/>
            <person name="Honan T."/>
            <person name="Huard M.D."/>
            <person name="Hughes L."/>
            <person name="Hurhula B."/>
            <person name="Husby M.E."/>
            <person name="Kamat A."/>
            <person name="Kanga B."/>
            <person name="Kashin S."/>
            <person name="Khazanovich D."/>
            <person name="Kisner P."/>
            <person name="Lance K."/>
            <person name="Lara M."/>
            <person name="Lee W."/>
            <person name="Lennon N."/>
            <person name="Letendre F."/>
            <person name="LeVine R."/>
            <person name="Lipovsky A."/>
            <person name="Liu X."/>
            <person name="Liu J."/>
            <person name="Liu S."/>
            <person name="Lokyitsang T."/>
            <person name="Lokyitsang Y."/>
            <person name="Lubonja R."/>
            <person name="Lui A."/>
            <person name="MacDonald P."/>
            <person name="Magnisalis V."/>
            <person name="Maru K."/>
            <person name="Matthews C."/>
            <person name="McCusker W."/>
            <person name="McDonough S."/>
            <person name="Mehta T."/>
            <person name="Meldrim J."/>
            <person name="Meneus L."/>
            <person name="Mihai O."/>
            <person name="Mihalev A."/>
            <person name="Mihova T."/>
            <person name="Mittelman R."/>
            <person name="Mlenga V."/>
            <person name="Montmayeur A."/>
            <person name="Mulrain L."/>
            <person name="Navidi A."/>
            <person name="Naylor J."/>
            <person name="Negash T."/>
            <person name="Nguyen T."/>
            <person name="Nguyen N."/>
            <person name="Nicol R."/>
            <person name="Norbu C."/>
            <person name="Norbu N."/>
            <person name="Novod N."/>
            <person name="O'Neill B."/>
            <person name="Osman S."/>
            <person name="Markiewicz E."/>
            <person name="Oyono O.L."/>
            <person name="Patti C."/>
            <person name="Phunkhang P."/>
            <person name="Pierre F."/>
            <person name="Priest M."/>
            <person name="Raghuraman S."/>
            <person name="Rege F."/>
            <person name="Reyes R."/>
            <person name="Rise C."/>
            <person name="Rogov P."/>
            <person name="Ross K."/>
            <person name="Ryan E."/>
            <person name="Settipalli S."/>
            <person name="Shea T."/>
            <person name="Sherpa N."/>
            <person name="Shi L."/>
            <person name="Shih D."/>
            <person name="Sparrow T."/>
            <person name="Spaulding J."/>
            <person name="Stalker J."/>
            <person name="Stange-Thomann N."/>
            <person name="Stavropoulos S."/>
            <person name="Stone C."/>
            <person name="Strader C."/>
            <person name="Tesfaye S."/>
            <person name="Thomson T."/>
            <person name="Thoulutsang Y."/>
            <person name="Thoulutsang D."/>
            <person name="Topham K."/>
            <person name="Topping I."/>
            <person name="Tsamla T."/>
            <person name="Vassiliev H."/>
            <person name="Vo A."/>
            <person name="Wangchuk T."/>
            <person name="Wangdi T."/>
            <person name="Weiand M."/>
            <person name="Wilkinson J."/>
            <person name="Wilson A."/>
            <person name="Yadav S."/>
            <person name="Young G."/>
            <person name="Yu Q."/>
            <person name="Zembek L."/>
            <person name="Zhong D."/>
            <person name="Zimmer A."/>
            <person name="Zwirko Z."/>
            <person name="Jaffe D.B."/>
            <person name="Alvarez P."/>
            <person name="Brockman W."/>
            <person name="Butler J."/>
            <person name="Chin C."/>
            <person name="Gnerre S."/>
            <person name="Grabherr M."/>
            <person name="Kleber M."/>
            <person name="Mauceli E."/>
            <person name="MacCallum I."/>
        </authorList>
    </citation>
    <scope>NUCLEOTIDE SEQUENCE [LARGE SCALE GENOMIC DNA]</scope>
    <source>
        <strain evidence="2">Rob3c / Tucson 14021-0248.25</strain>
    </source>
</reference>
<keyword evidence="2" id="KW-1185">Reference proteome</keyword>
<dbReference type="Proteomes" id="UP000001292">
    <property type="component" value="Unassembled WGS sequence"/>
</dbReference>
<proteinExistence type="predicted"/>
<name>B4I760_DROSE</name>
<gene>
    <name evidence="1" type="primary">Dsec\GM22964</name>
    <name evidence="1" type="ORF">Dsec_GM22964</name>
</gene>
<organism evidence="2">
    <name type="scientific">Drosophila sechellia</name>
    <name type="common">Fruit fly</name>
    <dbReference type="NCBI Taxonomy" id="7238"/>
    <lineage>
        <taxon>Eukaryota</taxon>
        <taxon>Metazoa</taxon>
        <taxon>Ecdysozoa</taxon>
        <taxon>Arthropoda</taxon>
        <taxon>Hexapoda</taxon>
        <taxon>Insecta</taxon>
        <taxon>Pterygota</taxon>
        <taxon>Neoptera</taxon>
        <taxon>Endopterygota</taxon>
        <taxon>Diptera</taxon>
        <taxon>Brachycera</taxon>
        <taxon>Muscomorpha</taxon>
        <taxon>Ephydroidea</taxon>
        <taxon>Drosophilidae</taxon>
        <taxon>Drosophila</taxon>
        <taxon>Sophophora</taxon>
    </lineage>
</organism>
<evidence type="ECO:0000313" key="1">
    <source>
        <dbReference type="EMBL" id="EDW56158.1"/>
    </source>
</evidence>
<accession>B4I760</accession>
<dbReference type="EMBL" id="CH480823">
    <property type="protein sequence ID" value="EDW56158.1"/>
    <property type="molecule type" value="Genomic_DNA"/>
</dbReference>
<dbReference type="AlphaFoldDB" id="B4I760"/>
<evidence type="ECO:0000313" key="2">
    <source>
        <dbReference type="Proteomes" id="UP000001292"/>
    </source>
</evidence>
<dbReference type="OMA" id="HMGNDEP"/>
<protein>
    <submittedName>
        <fullName evidence="1">GM22964</fullName>
    </submittedName>
</protein>
<dbReference type="HOGENOM" id="CLU_1350162_0_0_1"/>
<sequence>MLNARDILHAAEAYLQERDLRLVNVENMTLDDAKGDVSTADLAVPPGPDLLSQALVGSQVVDDSKFVNAANAGVGILHIDTSNDPGLLSMGYDEPGSVVFISHPMPTQNVHLTPPITARTTETNALLDQTPIMSTLESPRGMQLRRVSPLVEGNLEDSLAVIGVTNGSGVPTSLELPITVTNPAIASRKGAPVAEMLQFAPFQ</sequence>